<dbReference type="AlphaFoldDB" id="A0A6B4GXB9"/>
<accession>A0A6B4GXB9</accession>
<comment type="caution">
    <text evidence="5">The sequence shown here is derived from an EMBL/GenBank/DDBJ whole genome shotgun (WGS) entry which is preliminary data.</text>
</comment>
<evidence type="ECO:0000313" key="6">
    <source>
        <dbReference type="Proteomes" id="UP000472521"/>
    </source>
</evidence>
<dbReference type="PANTHER" id="PTHR43335:SF8">
    <property type="entry name" value="ABC TRANSPORTER, ATP-BINDING PROTEIN"/>
    <property type="match status" value="1"/>
</dbReference>
<evidence type="ECO:0000256" key="1">
    <source>
        <dbReference type="ARBA" id="ARBA00005417"/>
    </source>
</evidence>
<dbReference type="GO" id="GO:0016887">
    <property type="term" value="F:ATP hydrolysis activity"/>
    <property type="evidence" value="ECO:0007669"/>
    <property type="project" value="InterPro"/>
</dbReference>
<protein>
    <submittedName>
        <fullName evidence="5">ABC transporter ATP-binding protein</fullName>
    </submittedName>
</protein>
<dbReference type="InterPro" id="IPR027417">
    <property type="entry name" value="P-loop_NTPase"/>
</dbReference>
<evidence type="ECO:0000313" key="5">
    <source>
        <dbReference type="EMBL" id="NFF00533.1"/>
    </source>
</evidence>
<keyword evidence="2" id="KW-0813">Transport</keyword>
<gene>
    <name evidence="5" type="ORF">FCV25_01840</name>
</gene>
<dbReference type="Gene3D" id="3.40.50.300">
    <property type="entry name" value="P-loop containing nucleotide triphosphate hydrolases"/>
    <property type="match status" value="1"/>
</dbReference>
<dbReference type="Proteomes" id="UP000472521">
    <property type="component" value="Unassembled WGS sequence"/>
</dbReference>
<proteinExistence type="inferred from homology"/>
<dbReference type="Pfam" id="PF00005">
    <property type="entry name" value="ABC_tran"/>
    <property type="match status" value="1"/>
</dbReference>
<dbReference type="SUPFAM" id="SSF52540">
    <property type="entry name" value="P-loop containing nucleoside triphosphate hydrolases"/>
    <property type="match status" value="1"/>
</dbReference>
<evidence type="ECO:0000256" key="4">
    <source>
        <dbReference type="ARBA" id="ARBA00022840"/>
    </source>
</evidence>
<sequence>MSEYILKTTNLSKKYKKDFVVNNLNISIKRGGIYGFIGENGAGKTTFIRMITGLVAPTNGEIKLFSKEKGDELGNVRKRIGALIERPAFYPYMTAYENLEAFRIEKGIPGKECIDKILKSVGLYEDRNKKLKNFSLGMKQKLALAIALLGDPEFLILDEPINGLDPMGIKEVRELLKKLNKEKNITMLISSHILGELYQLATCYGIIHKGKLMEQITLKELDEKCKRSLSIKVDDVNKAATILETELSTNNFKVLPDGTIRLYDYVDNSRLVSSTLTKQNIIIDQIMPNESNLEEYFINLVGGDLK</sequence>
<dbReference type="InterPro" id="IPR003439">
    <property type="entry name" value="ABC_transporter-like_ATP-bd"/>
</dbReference>
<keyword evidence="4 5" id="KW-0067">ATP-binding</keyword>
<evidence type="ECO:0000256" key="2">
    <source>
        <dbReference type="ARBA" id="ARBA00022448"/>
    </source>
</evidence>
<organism evidence="5 6">
    <name type="scientific">Clostridium botulinum</name>
    <dbReference type="NCBI Taxonomy" id="1491"/>
    <lineage>
        <taxon>Bacteria</taxon>
        <taxon>Bacillati</taxon>
        <taxon>Bacillota</taxon>
        <taxon>Clostridia</taxon>
        <taxon>Eubacteriales</taxon>
        <taxon>Clostridiaceae</taxon>
        <taxon>Clostridium</taxon>
    </lineage>
</organism>
<dbReference type="GO" id="GO:0005524">
    <property type="term" value="F:ATP binding"/>
    <property type="evidence" value="ECO:0007669"/>
    <property type="project" value="UniProtKB-KW"/>
</dbReference>
<dbReference type="SMART" id="SM00382">
    <property type="entry name" value="AAA"/>
    <property type="match status" value="1"/>
</dbReference>
<dbReference type="PROSITE" id="PS50893">
    <property type="entry name" value="ABC_TRANSPORTER_2"/>
    <property type="match status" value="1"/>
</dbReference>
<dbReference type="InterPro" id="IPR017871">
    <property type="entry name" value="ABC_transporter-like_CS"/>
</dbReference>
<dbReference type="PROSITE" id="PS00211">
    <property type="entry name" value="ABC_TRANSPORTER_1"/>
    <property type="match status" value="1"/>
</dbReference>
<dbReference type="PANTHER" id="PTHR43335">
    <property type="entry name" value="ABC TRANSPORTER, ATP-BINDING PROTEIN"/>
    <property type="match status" value="1"/>
</dbReference>
<evidence type="ECO:0000256" key="3">
    <source>
        <dbReference type="ARBA" id="ARBA00022741"/>
    </source>
</evidence>
<dbReference type="InterPro" id="IPR003593">
    <property type="entry name" value="AAA+_ATPase"/>
</dbReference>
<dbReference type="EMBL" id="SWND01000001">
    <property type="protein sequence ID" value="NFF00533.1"/>
    <property type="molecule type" value="Genomic_DNA"/>
</dbReference>
<comment type="similarity">
    <text evidence="1">Belongs to the ABC transporter superfamily.</text>
</comment>
<reference evidence="5 6" key="1">
    <citation type="submission" date="2019-04" db="EMBL/GenBank/DDBJ databases">
        <title>Genome sequencing of Clostridium botulinum Groups I-IV and Clostridium butyricum.</title>
        <authorList>
            <person name="Brunt J."/>
            <person name="Van Vliet A.H.M."/>
            <person name="Stringer S.C."/>
            <person name="Carter A.T."/>
            <person name="Peck M.W."/>
        </authorList>
    </citation>
    <scope>NUCLEOTIDE SEQUENCE [LARGE SCALE GENOMIC DNA]</scope>
    <source>
        <strain evidence="5 6">IFR 18/054</strain>
    </source>
</reference>
<keyword evidence="3" id="KW-0547">Nucleotide-binding</keyword>
<name>A0A6B4GXB9_CLOBO</name>